<comment type="subunit">
    <text evidence="4 8">Homotetramer.</text>
</comment>
<dbReference type="AlphaFoldDB" id="A0A2C8YSD1"/>
<gene>
    <name evidence="10" type="ORF">SAMN06296378_0562</name>
</gene>
<keyword evidence="6 8" id="KW-0378">Hydrolase</keyword>
<feature type="binding site" evidence="7">
    <location>
        <position position="7"/>
    </location>
    <ligand>
        <name>substrate</name>
    </ligand>
</feature>
<evidence type="ECO:0000256" key="6">
    <source>
        <dbReference type="ARBA" id="ARBA00022801"/>
    </source>
</evidence>
<feature type="binding site" evidence="7">
    <location>
        <position position="42"/>
    </location>
    <ligand>
        <name>substrate</name>
    </ligand>
</feature>
<dbReference type="InterPro" id="IPR036817">
    <property type="entry name" value="Transthyretin/HIU_hydrolase_sf"/>
</dbReference>
<comment type="function">
    <text evidence="2">Catalyzes the hydrolysis of 5-hydroxyisourate (HIU) to 2-oxo-4-hydroxy-4-carboxy-5-ureidoimidazoline (OHCU).</text>
</comment>
<protein>
    <recommendedName>
        <fullName evidence="8">5-hydroxyisourate hydrolase</fullName>
        <shortName evidence="8">HIU hydrolase</shortName>
        <shortName evidence="8">HIUHase</shortName>
        <ecNumber evidence="8">3.5.2.17</ecNumber>
    </recommendedName>
</protein>
<dbReference type="GO" id="GO:0006144">
    <property type="term" value="P:purine nucleobase metabolic process"/>
    <property type="evidence" value="ECO:0007669"/>
    <property type="project" value="UniProtKB-KW"/>
</dbReference>
<dbReference type="EMBL" id="OCST01000001">
    <property type="protein sequence ID" value="SOE53505.1"/>
    <property type="molecule type" value="Genomic_DNA"/>
</dbReference>
<evidence type="ECO:0000256" key="4">
    <source>
        <dbReference type="ARBA" id="ARBA00011881"/>
    </source>
</evidence>
<dbReference type="PANTHER" id="PTHR10395">
    <property type="entry name" value="URICASE AND TRANSTHYRETIN-RELATED"/>
    <property type="match status" value="1"/>
</dbReference>
<keyword evidence="11" id="KW-1185">Reference proteome</keyword>
<name>A0A2C8YSD1_9MICO</name>
<proteinExistence type="inferred from homology"/>
<dbReference type="Pfam" id="PF00576">
    <property type="entry name" value="Transthyretin"/>
    <property type="match status" value="1"/>
</dbReference>
<evidence type="ECO:0000256" key="7">
    <source>
        <dbReference type="PIRSR" id="PIRSR600895-51"/>
    </source>
</evidence>
<dbReference type="EC" id="3.5.2.17" evidence="8"/>
<evidence type="ECO:0000256" key="8">
    <source>
        <dbReference type="RuleBase" id="RU361270"/>
    </source>
</evidence>
<dbReference type="OrthoDB" id="9792386at2"/>
<dbReference type="NCBIfam" id="TIGR02962">
    <property type="entry name" value="hdxy_isourate"/>
    <property type="match status" value="1"/>
</dbReference>
<dbReference type="PANTHER" id="PTHR10395:SF7">
    <property type="entry name" value="5-HYDROXYISOURATE HYDROLASE"/>
    <property type="match status" value="1"/>
</dbReference>
<accession>A0A2C8YSD1</accession>
<reference evidence="10 11" key="1">
    <citation type="submission" date="2017-09" db="EMBL/GenBank/DDBJ databases">
        <authorList>
            <person name="Ehlers B."/>
            <person name="Leendertz F.H."/>
        </authorList>
    </citation>
    <scope>NUCLEOTIDE SEQUENCE [LARGE SCALE GENOMIC DNA]</scope>
    <source>
        <strain evidence="10 11">CGMCC 1.05381</strain>
    </source>
</reference>
<keyword evidence="5 8" id="KW-0659">Purine metabolism</keyword>
<dbReference type="InterPro" id="IPR000895">
    <property type="entry name" value="Transthyretin/HIU_hydrolase"/>
</dbReference>
<evidence type="ECO:0000259" key="9">
    <source>
        <dbReference type="SMART" id="SM00095"/>
    </source>
</evidence>
<dbReference type="PROSITE" id="PS00768">
    <property type="entry name" value="TRANSTHYRETIN_1"/>
    <property type="match status" value="1"/>
</dbReference>
<dbReference type="Proteomes" id="UP000219440">
    <property type="component" value="Unassembled WGS sequence"/>
</dbReference>
<feature type="domain" description="Transthyretin/hydroxyisourate hydrolase" evidence="9">
    <location>
        <begin position="1"/>
        <end position="106"/>
    </location>
</feature>
<dbReference type="RefSeq" id="WP_097059677.1">
    <property type="nucleotide sequence ID" value="NZ_BMLC01000002.1"/>
</dbReference>
<evidence type="ECO:0000256" key="2">
    <source>
        <dbReference type="ARBA" id="ARBA00002704"/>
    </source>
</evidence>
<dbReference type="GO" id="GO:0033971">
    <property type="term" value="F:hydroxyisourate hydrolase activity"/>
    <property type="evidence" value="ECO:0007669"/>
    <property type="project" value="UniProtKB-EC"/>
</dbReference>
<comment type="catalytic activity">
    <reaction evidence="1 8">
        <text>5-hydroxyisourate + H2O = 5-hydroxy-2-oxo-4-ureido-2,5-dihydro-1H-imidazole-5-carboxylate + H(+)</text>
        <dbReference type="Rhea" id="RHEA:23736"/>
        <dbReference type="ChEBI" id="CHEBI:15377"/>
        <dbReference type="ChEBI" id="CHEBI:15378"/>
        <dbReference type="ChEBI" id="CHEBI:18072"/>
        <dbReference type="ChEBI" id="CHEBI:58639"/>
        <dbReference type="EC" id="3.5.2.17"/>
    </reaction>
</comment>
<organism evidence="10 11">
    <name type="scientific">Salinibacterium xinjiangense</name>
    <dbReference type="NCBI Taxonomy" id="386302"/>
    <lineage>
        <taxon>Bacteria</taxon>
        <taxon>Bacillati</taxon>
        <taxon>Actinomycetota</taxon>
        <taxon>Actinomycetes</taxon>
        <taxon>Micrococcales</taxon>
        <taxon>Microbacteriaceae</taxon>
        <taxon>Salinibacterium</taxon>
    </lineage>
</organism>
<dbReference type="CDD" id="cd05822">
    <property type="entry name" value="TLP_HIUase"/>
    <property type="match status" value="1"/>
</dbReference>
<dbReference type="SMART" id="SM00095">
    <property type="entry name" value="TR_THY"/>
    <property type="match status" value="1"/>
</dbReference>
<dbReference type="InterPro" id="IPR023416">
    <property type="entry name" value="Transthyretin/HIU_hydrolase_d"/>
</dbReference>
<dbReference type="InterPro" id="IPR014306">
    <property type="entry name" value="Hydroxyisourate_hydrolase"/>
</dbReference>
<dbReference type="PRINTS" id="PR00189">
    <property type="entry name" value="TRNSTHYRETIN"/>
</dbReference>
<evidence type="ECO:0000256" key="1">
    <source>
        <dbReference type="ARBA" id="ARBA00001043"/>
    </source>
</evidence>
<comment type="similarity">
    <text evidence="3 8">Belongs to the transthyretin family. 5-hydroxyisourate hydrolase subfamily.</text>
</comment>
<dbReference type="Gene3D" id="2.60.40.180">
    <property type="entry name" value="Transthyretin/hydroxyisourate hydrolase domain"/>
    <property type="match status" value="1"/>
</dbReference>
<sequence>MSHVTTHILDAALGMPAAGVSVALSGPTGEVIATGITDTDGRIPELGDDRLAAGDYRLEFDTRTYFARTGRESFYPRVTVDFVVSDAAHYHVPLLLSPFAYSTYRGS</sequence>
<evidence type="ECO:0000313" key="11">
    <source>
        <dbReference type="Proteomes" id="UP000219440"/>
    </source>
</evidence>
<evidence type="ECO:0000313" key="10">
    <source>
        <dbReference type="EMBL" id="SOE53505.1"/>
    </source>
</evidence>
<evidence type="ECO:0000256" key="5">
    <source>
        <dbReference type="ARBA" id="ARBA00022631"/>
    </source>
</evidence>
<evidence type="ECO:0000256" key="3">
    <source>
        <dbReference type="ARBA" id="ARBA00009850"/>
    </source>
</evidence>
<feature type="binding site" evidence="7">
    <location>
        <position position="104"/>
    </location>
    <ligand>
        <name>substrate</name>
    </ligand>
</feature>
<dbReference type="InterPro" id="IPR023418">
    <property type="entry name" value="Thyroxine_BS"/>
</dbReference>
<dbReference type="SUPFAM" id="SSF49472">
    <property type="entry name" value="Transthyretin (synonym: prealbumin)"/>
    <property type="match status" value="1"/>
</dbReference>